<evidence type="ECO:0000256" key="1">
    <source>
        <dbReference type="SAM" id="SignalP"/>
    </source>
</evidence>
<reference evidence="2 3" key="1">
    <citation type="submission" date="2024-09" db="EMBL/GenBank/DDBJ databases">
        <authorList>
            <person name="Sun Q."/>
            <person name="Mori K."/>
        </authorList>
    </citation>
    <scope>NUCLEOTIDE SEQUENCE [LARGE SCALE GENOMIC DNA]</scope>
    <source>
        <strain evidence="2 3">CCM 7706</strain>
    </source>
</reference>
<dbReference type="EMBL" id="JBHLWK010000006">
    <property type="protein sequence ID" value="MFC0203252.1"/>
    <property type="molecule type" value="Genomic_DNA"/>
</dbReference>
<feature type="signal peptide" evidence="1">
    <location>
        <begin position="1"/>
        <end position="22"/>
    </location>
</feature>
<evidence type="ECO:0000313" key="2">
    <source>
        <dbReference type="EMBL" id="MFC0203252.1"/>
    </source>
</evidence>
<name>A0ABV6CRA7_9SPHN</name>
<protein>
    <recommendedName>
        <fullName evidence="4">Secreted protein</fullName>
    </recommendedName>
</protein>
<dbReference type="RefSeq" id="WP_176342104.1">
    <property type="nucleotide sequence ID" value="NZ_JBHLWK010000006.1"/>
</dbReference>
<proteinExistence type="predicted"/>
<accession>A0ABV6CRA7</accession>
<sequence length="118" mass="12512">MKALMFAAAAGLALFSTVPATAQGIGHTWLMRGSIVGSDDTGPVVCIGKADGAEVGQVLEVYRNVPVAGSSYKGTGPAFRRQAVGHVRIDHIYDDHFAHVSVTDGKPTKHDIVELRRN</sequence>
<dbReference type="Proteomes" id="UP001589798">
    <property type="component" value="Unassembled WGS sequence"/>
</dbReference>
<evidence type="ECO:0000313" key="3">
    <source>
        <dbReference type="Proteomes" id="UP001589798"/>
    </source>
</evidence>
<keyword evidence="3" id="KW-1185">Reference proteome</keyword>
<evidence type="ECO:0008006" key="4">
    <source>
        <dbReference type="Google" id="ProtNLM"/>
    </source>
</evidence>
<gene>
    <name evidence="2" type="ORF">ACFFJC_03100</name>
</gene>
<feature type="chain" id="PRO_5046162254" description="Secreted protein" evidence="1">
    <location>
        <begin position="23"/>
        <end position="118"/>
    </location>
</feature>
<keyword evidence="1" id="KW-0732">Signal</keyword>
<organism evidence="2 3">
    <name type="scientific">Novosphingobium soli</name>
    <dbReference type="NCBI Taxonomy" id="574956"/>
    <lineage>
        <taxon>Bacteria</taxon>
        <taxon>Pseudomonadati</taxon>
        <taxon>Pseudomonadota</taxon>
        <taxon>Alphaproteobacteria</taxon>
        <taxon>Sphingomonadales</taxon>
        <taxon>Sphingomonadaceae</taxon>
        <taxon>Novosphingobium</taxon>
    </lineage>
</organism>
<comment type="caution">
    <text evidence="2">The sequence shown here is derived from an EMBL/GenBank/DDBJ whole genome shotgun (WGS) entry which is preliminary data.</text>
</comment>